<dbReference type="EMBL" id="MU274917">
    <property type="protein sequence ID" value="KAI0087542.1"/>
    <property type="molecule type" value="Genomic_DNA"/>
</dbReference>
<comment type="caution">
    <text evidence="1">The sequence shown here is derived from an EMBL/GenBank/DDBJ whole genome shotgun (WGS) entry which is preliminary data.</text>
</comment>
<dbReference type="Proteomes" id="UP001055072">
    <property type="component" value="Unassembled WGS sequence"/>
</dbReference>
<keyword evidence="2" id="KW-1185">Reference proteome</keyword>
<accession>A0ACB8TZM6</accession>
<protein>
    <submittedName>
        <fullName evidence="1">Acyl-CoA oxidase</fullName>
    </submittedName>
</protein>
<reference evidence="1" key="1">
    <citation type="journal article" date="2021" name="Environ. Microbiol.">
        <title>Gene family expansions and transcriptome signatures uncover fungal adaptations to wood decay.</title>
        <authorList>
            <person name="Hage H."/>
            <person name="Miyauchi S."/>
            <person name="Viragh M."/>
            <person name="Drula E."/>
            <person name="Min B."/>
            <person name="Chaduli D."/>
            <person name="Navarro D."/>
            <person name="Favel A."/>
            <person name="Norest M."/>
            <person name="Lesage-Meessen L."/>
            <person name="Balint B."/>
            <person name="Merenyi Z."/>
            <person name="de Eugenio L."/>
            <person name="Morin E."/>
            <person name="Martinez A.T."/>
            <person name="Baldrian P."/>
            <person name="Stursova M."/>
            <person name="Martinez M.J."/>
            <person name="Novotny C."/>
            <person name="Magnuson J.K."/>
            <person name="Spatafora J.W."/>
            <person name="Maurice S."/>
            <person name="Pangilinan J."/>
            <person name="Andreopoulos W."/>
            <person name="LaButti K."/>
            <person name="Hundley H."/>
            <person name="Na H."/>
            <person name="Kuo A."/>
            <person name="Barry K."/>
            <person name="Lipzen A."/>
            <person name="Henrissat B."/>
            <person name="Riley R."/>
            <person name="Ahrendt S."/>
            <person name="Nagy L.G."/>
            <person name="Grigoriev I.V."/>
            <person name="Martin F."/>
            <person name="Rosso M.N."/>
        </authorList>
    </citation>
    <scope>NUCLEOTIDE SEQUENCE</scope>
    <source>
        <strain evidence="1">CBS 384.51</strain>
    </source>
</reference>
<name>A0ACB8TZM6_9APHY</name>
<evidence type="ECO:0000313" key="1">
    <source>
        <dbReference type="EMBL" id="KAI0087542.1"/>
    </source>
</evidence>
<proteinExistence type="predicted"/>
<organism evidence="1 2">
    <name type="scientific">Irpex rosettiformis</name>
    <dbReference type="NCBI Taxonomy" id="378272"/>
    <lineage>
        <taxon>Eukaryota</taxon>
        <taxon>Fungi</taxon>
        <taxon>Dikarya</taxon>
        <taxon>Basidiomycota</taxon>
        <taxon>Agaricomycotina</taxon>
        <taxon>Agaricomycetes</taxon>
        <taxon>Polyporales</taxon>
        <taxon>Irpicaceae</taxon>
        <taxon>Irpex</taxon>
    </lineage>
</organism>
<evidence type="ECO:0000313" key="2">
    <source>
        <dbReference type="Proteomes" id="UP001055072"/>
    </source>
</evidence>
<sequence length="693" mass="77371">MNAQLPPNEQTPLDLVEARKRSVVDVDAVRQYLYGNKDQWEMHDEIVRIMSTDPVFAKDQWPNMKRTERYKNVLRMIHRVHELQDAHKWTTAQFRKAIGLLDETHPFTLHLIAFEPVFRAQASPELLREYGDLIANAGIIGCYLQTELAHGSNLTSLETTATYIPETKEFEIHSPTFTASKWWIGGAGKFATHGVVQAQLILRNGKNMGPHLFFVQLRSLEDHRVLPGIQLGDIGIKALGAWSTTDNGYARFDHVRIPAKHMLSKFAQVSDDGEYVQPPHAKISYGGMLYIRSSMITTAGWTAAKAATIAIRYAHVRRQGNKGKDGLEKQIITYPSVYIRLLPILSRAYTFLLLGRSLERAFSDMSTRLASGDTSLLAEMHATTSGLKTLVSTITVQDLETARRSLGGHGFSEAAGIGRIYATYLPNATFEGDNYILDFQVVRAAVKAFKAYTSNIKVSEVSQLSPFTMFLRHHDQSNKAGPQANLDSWHNPHTAVHLLELRALSAVRDYAMHEHGLDSHSDANVSMAQRVAKAVTEAFVAAQVEKFISGDVPSQLPGQEAHVVVDLLLLYLLTTLENALVELFSFNIFPSSTSLLLNGAQEDGDRARTLRIALQQQYAKLLPESIGLTDAFGFSDWELDSALGVYDGKVYEALWERAQREPLNQTEVPDGYEEYIKPVLLRGQRLASRGAKL</sequence>
<gene>
    <name evidence="1" type="ORF">BDY19DRAFT_892682</name>
</gene>